<dbReference type="Proteomes" id="UP000596661">
    <property type="component" value="Chromosome 8"/>
</dbReference>
<dbReference type="PANTHER" id="PTHR33116">
    <property type="entry name" value="REVERSE TRANSCRIPTASE ZINC-BINDING DOMAIN-CONTAINING PROTEIN-RELATED-RELATED"/>
    <property type="match status" value="1"/>
</dbReference>
<protein>
    <recommendedName>
        <fullName evidence="1">Reverse transcriptase zinc-binding domain-containing protein</fullName>
    </recommendedName>
</protein>
<evidence type="ECO:0000259" key="1">
    <source>
        <dbReference type="Pfam" id="PF13966"/>
    </source>
</evidence>
<organism evidence="2 3">
    <name type="scientific">Cannabis sativa</name>
    <name type="common">Hemp</name>
    <name type="synonym">Marijuana</name>
    <dbReference type="NCBI Taxonomy" id="3483"/>
    <lineage>
        <taxon>Eukaryota</taxon>
        <taxon>Viridiplantae</taxon>
        <taxon>Streptophyta</taxon>
        <taxon>Embryophyta</taxon>
        <taxon>Tracheophyta</taxon>
        <taxon>Spermatophyta</taxon>
        <taxon>Magnoliopsida</taxon>
        <taxon>eudicotyledons</taxon>
        <taxon>Gunneridae</taxon>
        <taxon>Pentapetalae</taxon>
        <taxon>rosids</taxon>
        <taxon>fabids</taxon>
        <taxon>Rosales</taxon>
        <taxon>Cannabaceae</taxon>
        <taxon>Cannabis</taxon>
    </lineage>
</organism>
<sequence>MHMTSWEKVCLPKSYGGIDFKEGSKWNPAMISKYVWEIMEKKDLLWVKWVNLIYLKDESFWSYNQKPDTSCSLLIQNRDPYSKAIWSFLSLPKHQFILWQIVNSHLLTRDNLSKFHIPLESRNCPVCEDHLESHDHLFFSCAFSRRVADRTFEWLGNNTWPVRNRCIFDNCSRSDLSIC</sequence>
<reference evidence="2" key="2">
    <citation type="submission" date="2021-03" db="UniProtKB">
        <authorList>
            <consortium name="EnsemblPlants"/>
        </authorList>
    </citation>
    <scope>IDENTIFICATION</scope>
</reference>
<dbReference type="InterPro" id="IPR026960">
    <property type="entry name" value="RVT-Znf"/>
</dbReference>
<dbReference type="EMBL" id="UZAU01000709">
    <property type="status" value="NOT_ANNOTATED_CDS"/>
    <property type="molecule type" value="Genomic_DNA"/>
</dbReference>
<name>A0A803Q8J2_CANSA</name>
<keyword evidence="3" id="KW-1185">Reference proteome</keyword>
<proteinExistence type="predicted"/>
<dbReference type="EnsemblPlants" id="evm.model.08.1393">
    <property type="protein sequence ID" value="cds.evm.model.08.1393"/>
    <property type="gene ID" value="evm.TU.08.1393"/>
</dbReference>
<evidence type="ECO:0000313" key="3">
    <source>
        <dbReference type="Proteomes" id="UP000596661"/>
    </source>
</evidence>
<feature type="domain" description="Reverse transcriptase zinc-binding" evidence="1">
    <location>
        <begin position="77"/>
        <end position="146"/>
    </location>
</feature>
<accession>A0A803Q8J2</accession>
<reference evidence="2" key="1">
    <citation type="submission" date="2018-11" db="EMBL/GenBank/DDBJ databases">
        <authorList>
            <person name="Grassa J C."/>
        </authorList>
    </citation>
    <scope>NUCLEOTIDE SEQUENCE [LARGE SCALE GENOMIC DNA]</scope>
</reference>
<evidence type="ECO:0000313" key="2">
    <source>
        <dbReference type="EnsemblPlants" id="cds.evm.model.08.1393"/>
    </source>
</evidence>
<dbReference type="Pfam" id="PF13966">
    <property type="entry name" value="zf-RVT"/>
    <property type="match status" value="1"/>
</dbReference>
<dbReference type="PANTHER" id="PTHR33116:SF84">
    <property type="entry name" value="RNA-DIRECTED DNA POLYMERASE"/>
    <property type="match status" value="1"/>
</dbReference>
<dbReference type="AlphaFoldDB" id="A0A803Q8J2"/>
<dbReference type="Gramene" id="evm.model.08.1393">
    <property type="protein sequence ID" value="cds.evm.model.08.1393"/>
    <property type="gene ID" value="evm.TU.08.1393"/>
</dbReference>